<dbReference type="SUPFAM" id="SSF55961">
    <property type="entry name" value="Bet v1-like"/>
    <property type="match status" value="1"/>
</dbReference>
<evidence type="ECO:0000313" key="2">
    <source>
        <dbReference type="EMBL" id="CXI48455.1"/>
    </source>
</evidence>
<keyword evidence="1" id="KW-0732">Signal</keyword>
<name>A0A0Y9WYI7_PLABE</name>
<feature type="signal peptide" evidence="1">
    <location>
        <begin position="1"/>
        <end position="25"/>
    </location>
</feature>
<accession>A0A0Y9WYI7</accession>
<dbReference type="VEuPathDB" id="PlasmoDB:PBANKA_1000200"/>
<feature type="chain" id="PRO_5007079136" evidence="1">
    <location>
        <begin position="26"/>
        <end position="297"/>
    </location>
</feature>
<dbReference type="Proteomes" id="UP000069549">
    <property type="component" value="Chromosome 10"/>
</dbReference>
<dbReference type="InterPro" id="IPR006486">
    <property type="entry name" value="PYST_A"/>
</dbReference>
<proteinExistence type="predicted"/>
<reference evidence="2 3" key="1">
    <citation type="submission" date="2016-02" db="EMBL/GenBank/DDBJ databases">
        <authorList>
            <consortium name="Pathogen Informatics"/>
        </authorList>
    </citation>
    <scope>NUCLEOTIDE SEQUENCE [LARGE SCALE GENOMIC DNA]</scope>
    <source>
        <strain evidence="2 3">K173</strain>
    </source>
</reference>
<sequence>MNTGYIQVVLFLLSFFVYMNNNAIASELSLKKSKNISSSKDSLLSYIPDKIFKPSNSLICTNPDEIEKAEKIMGEAIERLKEHAIHSNDYRLYHHYDEDVNVYRKRHKYIIVDKIDVKIHNTDKYEEIIDTLFNFNNDIYSGGIVVEGKVVREYNPNLVMIQKRYIDVPNKPFEGYFYSIATKHQVSEDTTVIALTSANINDYNHIDKNLFRNIIVESANSFETDICSENYIRRRYLNKMFVHLSGYIIKKKSKYIQITCINALEVDNRNAPKFVEERFKSDKLTILVSTRNKYSMK</sequence>
<dbReference type="NCBIfam" id="TIGR01599">
    <property type="entry name" value="PYST-A"/>
    <property type="match status" value="1"/>
</dbReference>
<protein>
    <submittedName>
        <fullName evidence="2">Fam-a protein</fullName>
    </submittedName>
</protein>
<evidence type="ECO:0000256" key="1">
    <source>
        <dbReference type="SAM" id="SignalP"/>
    </source>
</evidence>
<evidence type="ECO:0000313" key="3">
    <source>
        <dbReference type="Proteomes" id="UP000069549"/>
    </source>
</evidence>
<dbReference type="AlphaFoldDB" id="A0A0Y9WYI7"/>
<organism evidence="2 3">
    <name type="scientific">Plasmodium berghei</name>
    <dbReference type="NCBI Taxonomy" id="5821"/>
    <lineage>
        <taxon>Eukaryota</taxon>
        <taxon>Sar</taxon>
        <taxon>Alveolata</taxon>
        <taxon>Apicomplexa</taxon>
        <taxon>Aconoidasida</taxon>
        <taxon>Haemosporida</taxon>
        <taxon>Plasmodiidae</taxon>
        <taxon>Plasmodium</taxon>
        <taxon>Plasmodium (Vinckeia)</taxon>
    </lineage>
</organism>
<dbReference type="EMBL" id="LT160030">
    <property type="protein sequence ID" value="CXI48455.1"/>
    <property type="molecule type" value="Genomic_DNA"/>
</dbReference>
<gene>
    <name evidence="2" type="ORF">PBK173_000224700</name>
</gene>